<dbReference type="EMBL" id="CP036456">
    <property type="protein sequence ID" value="QBI56829.1"/>
    <property type="molecule type" value="Genomic_DNA"/>
</dbReference>
<geneLocation type="plasmid" evidence="2">
    <name>phim2</name>
</geneLocation>
<dbReference type="Proteomes" id="UP000292235">
    <property type="component" value="Plasmid phiM2"/>
</dbReference>
<keyword evidence="2" id="KW-1185">Reference proteome</keyword>
<gene>
    <name evidence="1" type="ORF">EKD16_25445</name>
</gene>
<reference evidence="1 2" key="1">
    <citation type="submission" date="2019-02" db="EMBL/GenBank/DDBJ databases">
        <authorList>
            <person name="Khodamoradi S."/>
            <person name="Hahnke R.L."/>
            <person name="Kaempfer P."/>
            <person name="Schumann P."/>
            <person name="Rohde M."/>
            <person name="Steinert M."/>
            <person name="Luzhetskyy A."/>
            <person name="Wink J."/>
            <person name="Ruckert C."/>
        </authorList>
    </citation>
    <scope>NUCLEOTIDE SEQUENCE [LARGE SCALE GENOMIC DNA]</scope>
    <source>
        <strain evidence="1 2">M2</strain>
        <plasmid evidence="2">phim2</plasmid>
    </source>
</reference>
<name>A0A4P6QB08_9ACTN</name>
<proteinExistence type="predicted"/>
<keyword evidence="1" id="KW-0614">Plasmid</keyword>
<dbReference type="KEGG" id="strr:EKD16_25445"/>
<accession>A0A4P6QB08</accession>
<organism evidence="1 2">
    <name type="scientific">Streptomonospora litoralis</name>
    <dbReference type="NCBI Taxonomy" id="2498135"/>
    <lineage>
        <taxon>Bacteria</taxon>
        <taxon>Bacillati</taxon>
        <taxon>Actinomycetota</taxon>
        <taxon>Actinomycetes</taxon>
        <taxon>Streptosporangiales</taxon>
        <taxon>Nocardiopsidaceae</taxon>
        <taxon>Streptomonospora</taxon>
    </lineage>
</organism>
<dbReference type="AlphaFoldDB" id="A0A4P6QB08"/>
<sequence>MARFANLDAVPEELADKARLHLRSYVEAGYSLHTAAPKAAADWAAQAEGLGSSTVVAHTFGRLILQIAYETACTAIDRVSEAVALTEELHALEDEADPETLGLRGELVARLAELGVGEEGA</sequence>
<dbReference type="GeneID" id="39493917"/>
<protein>
    <submittedName>
        <fullName evidence="1">Uncharacterized protein</fullName>
    </submittedName>
</protein>
<evidence type="ECO:0000313" key="1">
    <source>
        <dbReference type="EMBL" id="QBI56829.1"/>
    </source>
</evidence>
<dbReference type="RefSeq" id="WP_131102991.1">
    <property type="nucleotide sequence ID" value="NZ_CP036456.1"/>
</dbReference>
<evidence type="ECO:0000313" key="2">
    <source>
        <dbReference type="Proteomes" id="UP000292235"/>
    </source>
</evidence>